<accession>A0A6C7E9Q2</accession>
<proteinExistence type="predicted"/>
<dbReference type="AlphaFoldDB" id="A0A6C7E9Q2"/>
<dbReference type="Pfam" id="PF26382">
    <property type="entry name" value="BREX_PglY_6th"/>
    <property type="match status" value="1"/>
</dbReference>
<dbReference type="Pfam" id="PF26381">
    <property type="entry name" value="BREX_PglY_5th"/>
    <property type="match status" value="1"/>
</dbReference>
<dbReference type="RefSeq" id="WP_015443641.1">
    <property type="nucleotide sequence ID" value="NC_020520.1"/>
</dbReference>
<evidence type="ECO:0000313" key="3">
    <source>
        <dbReference type="EMBL" id="BAN04394.1"/>
    </source>
</evidence>
<dbReference type="InterPro" id="IPR058748">
    <property type="entry name" value="PglY_5th"/>
</dbReference>
<name>A0A6C7E9Q2_ILUCY</name>
<dbReference type="KEGG" id="aym:YM304_40800"/>
<evidence type="ECO:0000313" key="4">
    <source>
        <dbReference type="Proteomes" id="UP000011863"/>
    </source>
</evidence>
<organism evidence="3 4">
    <name type="scientific">Ilumatobacter coccineus (strain NBRC 103263 / KCTC 29153 / YM16-304)</name>
    <dbReference type="NCBI Taxonomy" id="1313172"/>
    <lineage>
        <taxon>Bacteria</taxon>
        <taxon>Bacillati</taxon>
        <taxon>Actinomycetota</taxon>
        <taxon>Acidimicrobiia</taxon>
        <taxon>Acidimicrobiales</taxon>
        <taxon>Ilumatobacteraceae</taxon>
        <taxon>Ilumatobacter</taxon>
    </lineage>
</organism>
<protein>
    <submittedName>
        <fullName evidence="3">Putative phage resistance protein PglY</fullName>
    </submittedName>
</protein>
<feature type="domain" description="ATPase PglY C-terminal" evidence="2">
    <location>
        <begin position="986"/>
        <end position="1144"/>
    </location>
</feature>
<feature type="domain" description="ATPase PglY 5th" evidence="1">
    <location>
        <begin position="839"/>
        <end position="942"/>
    </location>
</feature>
<keyword evidence="4" id="KW-1185">Reference proteome</keyword>
<reference evidence="3 4" key="1">
    <citation type="journal article" date="2013" name="Int. J. Syst. Evol. Microbiol.">
        <title>Ilumatobacter nonamiense sp. nov. and Ilumatobacter coccineum sp. nov., isolated from seashore sand.</title>
        <authorList>
            <person name="Matsumoto A."/>
            <person name="Kasai H."/>
            <person name="Matsuo Y."/>
            <person name="Shizuri Y."/>
            <person name="Ichikawa N."/>
            <person name="Fujita N."/>
            <person name="Omura S."/>
            <person name="Takahashi Y."/>
        </authorList>
    </citation>
    <scope>NUCLEOTIDE SEQUENCE [LARGE SCALE GENOMIC DNA]</scope>
    <source>
        <strain evidence="4">NBRC 103263 / KCTC 29153 / YM16-304</strain>
    </source>
</reference>
<dbReference type="InterPro" id="IPR058747">
    <property type="entry name" value="PglY_C"/>
</dbReference>
<evidence type="ECO:0000259" key="1">
    <source>
        <dbReference type="Pfam" id="PF26381"/>
    </source>
</evidence>
<dbReference type="Proteomes" id="UP000011863">
    <property type="component" value="Chromosome"/>
</dbReference>
<gene>
    <name evidence="3" type="primary">pglY</name>
    <name evidence="3" type="ORF">YM304_40800</name>
</gene>
<sequence length="1203" mass="130343">MTLIRDLIDIPTQVQDGDFVLKLTQGIGDNSANETIDNYVVTDQLAGAFDQALGLVASAVSDSSSKATFLQGSFGSGKSHFMAMLHLLLSHNTHARSKAELHGAVAKHSHVLDGKNFLLVPVHFLDATSMEQKILGGYVDIIQTAHPDSSLPGVYLGDEIVSTELPKTREQHGDDKFLELLNGTAGSDDEWGDFGSTWTTATLDAALAAPATAEARQDLVAAYIAAFRQGTVLESASTGRGFIDLDRGLAAISTHAQSLGYAGVVLFLDELILWLASNIGNLDFVQRESQKLTKLVEATDAGRPVPIISFIARQRDLRDLVGANIGGEQQKSFSDNLELQQGRFGKIELASGNLPVVARQRLLRPVDDEASNALRAAVDQSLAGREDVKRMLLGSDADIEMFRTVYPFSPALVQALVDVSEALQRERTALKVMLQLLVDQRDDLEVGQIIPVGDLWDVVAGRDEPFSSELKTLFETAKKLWREKLEPALRAINNIDDSTPADALERRALATDARLMKTVLLASLVPEVEAFRGLDAERLAALNWGSINTPIPGTEGQDVAAKLRRINGRVGELILSNDISNPTVGLRLANVDTDDIIKRATDSFDNQGTRKLKLRELIARSLQDRIGADLRGTFNHIWRGSERQVDVVFGNVRDTAEIADHALAAEADRPKLVIDFPFDQSGKSPDDDLERLDAWTDAHDPSHTVCWLPSFFNNEGLTALRNYVAVDEVLKLDRFEQHTSHLSASQRAEAKPIIENLRNQLAAQLSEAILSAYGVVNTPSSFVDTAHSLTQHYRSLAPAVSVRPTTEPSMSGALGQLCDQIFTALYPGHPHFDSKVTTAQLRTTWAEAKRALADDDGRVVVESGNRPALRNVANALQLGTMHESHFQLDDFWRNKLDRHLADATSNDGTATVGDMRAWIDAVPGGPRGLDAKVADLVIATVAAQSDHRLTDHGAAVEPDFSRPLPSDTRIVREELPTKERWAAAAEQAAIIFGITVSQRVNGPEVASLARQAKAKANDLATPAEELVARCSEAYSTWGLPSGDRLDTAMAARDLVLGLKSADDAHVVELLASFSAPTSREAIAKSLSNARTVAAALSRANLSLWNTARPAVETAATDALTSDEIVTAFEPAEQTIEAQATRYVSTITTQPPAEAPVPTTTPTPSATSRTIASEADLNDVFDEVRQQVQANKTITVTWTVEDAT</sequence>
<dbReference type="EMBL" id="AP012057">
    <property type="protein sequence ID" value="BAN04394.1"/>
    <property type="molecule type" value="Genomic_DNA"/>
</dbReference>
<evidence type="ECO:0000259" key="2">
    <source>
        <dbReference type="Pfam" id="PF26382"/>
    </source>
</evidence>
<dbReference type="OrthoDB" id="3201900at2"/>